<dbReference type="EMBL" id="JABFTP020000021">
    <property type="protein sequence ID" value="KAL3268586.1"/>
    <property type="molecule type" value="Genomic_DNA"/>
</dbReference>
<evidence type="ECO:0000313" key="2">
    <source>
        <dbReference type="Proteomes" id="UP001516400"/>
    </source>
</evidence>
<protein>
    <submittedName>
        <fullName evidence="1">Uncharacterized protein</fullName>
    </submittedName>
</protein>
<dbReference type="Proteomes" id="UP001516400">
    <property type="component" value="Unassembled WGS sequence"/>
</dbReference>
<organism evidence="1 2">
    <name type="scientific">Cryptolaemus montrouzieri</name>
    <dbReference type="NCBI Taxonomy" id="559131"/>
    <lineage>
        <taxon>Eukaryota</taxon>
        <taxon>Metazoa</taxon>
        <taxon>Ecdysozoa</taxon>
        <taxon>Arthropoda</taxon>
        <taxon>Hexapoda</taxon>
        <taxon>Insecta</taxon>
        <taxon>Pterygota</taxon>
        <taxon>Neoptera</taxon>
        <taxon>Endopterygota</taxon>
        <taxon>Coleoptera</taxon>
        <taxon>Polyphaga</taxon>
        <taxon>Cucujiformia</taxon>
        <taxon>Coccinelloidea</taxon>
        <taxon>Coccinellidae</taxon>
        <taxon>Scymninae</taxon>
        <taxon>Scymnini</taxon>
        <taxon>Cryptolaemus</taxon>
    </lineage>
</organism>
<evidence type="ECO:0000313" key="1">
    <source>
        <dbReference type="EMBL" id="KAL3268586.1"/>
    </source>
</evidence>
<proteinExistence type="predicted"/>
<keyword evidence="2" id="KW-1185">Reference proteome</keyword>
<accession>A0ABD2MR55</accession>
<reference evidence="1 2" key="1">
    <citation type="journal article" date="2021" name="BMC Biol.">
        <title>Horizontally acquired antibacterial genes associated with adaptive radiation of ladybird beetles.</title>
        <authorList>
            <person name="Li H.S."/>
            <person name="Tang X.F."/>
            <person name="Huang Y.H."/>
            <person name="Xu Z.Y."/>
            <person name="Chen M.L."/>
            <person name="Du X.Y."/>
            <person name="Qiu B.Y."/>
            <person name="Chen P.T."/>
            <person name="Zhang W."/>
            <person name="Slipinski A."/>
            <person name="Escalona H.E."/>
            <person name="Waterhouse R.M."/>
            <person name="Zwick A."/>
            <person name="Pang H."/>
        </authorList>
    </citation>
    <scope>NUCLEOTIDE SEQUENCE [LARGE SCALE GENOMIC DNA]</scope>
    <source>
        <strain evidence="1">SYSU2018</strain>
    </source>
</reference>
<sequence>MVVGSRDFNDVQQRSEELRECALVWFLVNGLAMNDGNTQLHLLSLKADPAPTDAGEVSFLGVHLDPILTCIDHADNSSKRVSRNIFVMRQLASSISPTILKSVHFALIE</sequence>
<comment type="caution">
    <text evidence="1">The sequence shown here is derived from an EMBL/GenBank/DDBJ whole genome shotgun (WGS) entry which is preliminary data.</text>
</comment>
<name>A0ABD2MR55_9CUCU</name>
<dbReference type="AlphaFoldDB" id="A0ABD2MR55"/>
<gene>
    <name evidence="1" type="ORF">HHI36_007694</name>
</gene>